<evidence type="ECO:0000259" key="1">
    <source>
        <dbReference type="Pfam" id="PF01057"/>
    </source>
</evidence>
<dbReference type="InterPro" id="IPR027417">
    <property type="entry name" value="P-loop_NTPase"/>
</dbReference>
<evidence type="ECO:0000313" key="3">
    <source>
        <dbReference type="Proteomes" id="UP000110521"/>
    </source>
</evidence>
<dbReference type="Gene3D" id="3.40.50.300">
    <property type="entry name" value="P-loop containing nucleotide triphosphate hydrolases"/>
    <property type="match status" value="1"/>
</dbReference>
<dbReference type="InterPro" id="IPR001257">
    <property type="entry name" value="Parvovirus_NS1_helicase"/>
</dbReference>
<reference evidence="2 3" key="1">
    <citation type="journal article" date="2010" name="Virus Res.">
        <title>The first complete genome sequence of a non-chicken aviadenovirus, proposed to be turkey adenovirus 1.</title>
        <authorList>
            <person name="Kajan G.L."/>
            <person name="Stefancsik R."/>
            <person name="Ursu K."/>
            <person name="Palya V."/>
            <person name="Benko M."/>
        </authorList>
    </citation>
    <scope>NUCLEOTIDE SEQUENCE [LARGE SCALE GENOMIC DNA]</scope>
    <source>
        <strain evidence="2 3">D90/2</strain>
    </source>
</reference>
<dbReference type="EMBL" id="GU936707">
    <property type="protein sequence ID" value="ADM53790.1"/>
    <property type="molecule type" value="Genomic_DNA"/>
</dbReference>
<protein>
    <submittedName>
        <fullName evidence="2">ORF13</fullName>
    </submittedName>
</protein>
<dbReference type="RefSeq" id="YP_003933578.1">
    <property type="nucleotide sequence ID" value="NC_014564.2"/>
</dbReference>
<dbReference type="GO" id="GO:0019079">
    <property type="term" value="P:viral genome replication"/>
    <property type="evidence" value="ECO:0007669"/>
    <property type="project" value="InterPro"/>
</dbReference>
<dbReference type="OrthoDB" id="12316at10239"/>
<proteinExistence type="predicted"/>
<organism evidence="2 3">
    <name type="scientific">Turkey adenovirus 1</name>
    <dbReference type="NCBI Taxonomy" id="878329"/>
    <lineage>
        <taxon>Viruses</taxon>
        <taxon>Varidnaviria</taxon>
        <taxon>Bamfordvirae</taxon>
        <taxon>Preplasmiviricota</taxon>
        <taxon>Polisuviricotina</taxon>
        <taxon>Pharingeaviricetes</taxon>
        <taxon>Rowavirales</taxon>
        <taxon>Adenoviridae</taxon>
        <taxon>Aviadenovirus</taxon>
        <taxon>Aviadenovirus gallopavoprimum</taxon>
        <taxon>Turkey aviadenovirus B</taxon>
    </lineage>
</organism>
<name>E0YC57_9ADEN</name>
<accession>E0YC57</accession>
<dbReference type="Pfam" id="PF01057">
    <property type="entry name" value="Parvo_NS1"/>
    <property type="match status" value="1"/>
</dbReference>
<keyword evidence="3" id="KW-1185">Reference proteome</keyword>
<feature type="domain" description="Parvovirus non-structural protein 1 helicase" evidence="1">
    <location>
        <begin position="4"/>
        <end position="129"/>
    </location>
</feature>
<sequence>MAAELLERLFAEGVAHESQWTFPSRDAVPEHERRRILDALRKRFGPRVPLIDQLPPDDRHPFGTVFYDITANWFYRLLDAEGYDPEVCAFALRRWLSRDINTLVLCGGRLSNAKRLFNLLCRCFPLAVCDAGFNDVRSIGLAAPVASLYCLPFVDRAPDPLMLHFMEGNPFTARVDDRVVHVPAVPVLVHLTEICLANSFTARNTCVLFLTGDHRQTPVCREPRRELRDFIYGSNGHPCRMTLLCKRDNRHCADCLRERVANE</sequence>
<evidence type="ECO:0000313" key="2">
    <source>
        <dbReference type="EMBL" id="ADM53790.1"/>
    </source>
</evidence>
<dbReference type="GeneID" id="11763418"/>
<dbReference type="Proteomes" id="UP000110521">
    <property type="component" value="Segment"/>
</dbReference>